<reference evidence="15 16" key="1">
    <citation type="journal article" date="2009" name="Proc. Natl. Acad. Sci. U.S.A.">
        <title>The genomic basis of trophic strategy in marine bacteria.</title>
        <authorList>
            <person name="Lauro F.M."/>
            <person name="McDougald D."/>
            <person name="Thomas T."/>
            <person name="Williams T.J."/>
            <person name="Egan S."/>
            <person name="Rice S."/>
            <person name="DeMaere M.Z."/>
            <person name="Ting L."/>
            <person name="Ertan H."/>
            <person name="Johnson J."/>
            <person name="Ferriera S."/>
            <person name="Lapidus A."/>
            <person name="Anderson I."/>
            <person name="Kyrpides N."/>
            <person name="Munk A.C."/>
            <person name="Detter C."/>
            <person name="Han C.S."/>
            <person name="Brown M.V."/>
            <person name="Robb F.T."/>
            <person name="Kjelleberg S."/>
            <person name="Cavicchioli R."/>
        </authorList>
    </citation>
    <scope>NUCLEOTIDE SEQUENCE [LARGE SCALE GENOMIC DNA]</scope>
    <source>
        <strain evidence="16">DSM 13593 / LMG 18877 / RB2256</strain>
    </source>
</reference>
<dbReference type="KEGG" id="sal:Sala_0807"/>
<feature type="transmembrane region" description="Helical" evidence="13">
    <location>
        <begin position="202"/>
        <end position="223"/>
    </location>
</feature>
<organism evidence="15 16">
    <name type="scientific">Sphingopyxis alaskensis (strain DSM 13593 / LMG 18877 / RB2256)</name>
    <name type="common">Sphingomonas alaskensis</name>
    <dbReference type="NCBI Taxonomy" id="317655"/>
    <lineage>
        <taxon>Bacteria</taxon>
        <taxon>Pseudomonadati</taxon>
        <taxon>Pseudomonadota</taxon>
        <taxon>Alphaproteobacteria</taxon>
        <taxon>Sphingomonadales</taxon>
        <taxon>Sphingomonadaceae</taxon>
        <taxon>Sphingopyxis</taxon>
    </lineage>
</organism>
<proteinExistence type="inferred from homology"/>
<keyword evidence="4 12" id="KW-0813">Transport</keyword>
<comment type="function">
    <text evidence="11">Involved in the TonB-dependent energy-dependent transport of various receptor-bound substrates. Protects ExbD from proteolytic degradation and functionally stabilizes TonB.</text>
</comment>
<dbReference type="InterPro" id="IPR050790">
    <property type="entry name" value="ExbB/TolQ_transport"/>
</dbReference>
<evidence type="ECO:0000256" key="5">
    <source>
        <dbReference type="ARBA" id="ARBA00022475"/>
    </source>
</evidence>
<keyword evidence="5" id="KW-1003">Cell membrane</keyword>
<evidence type="ECO:0000256" key="4">
    <source>
        <dbReference type="ARBA" id="ARBA00022448"/>
    </source>
</evidence>
<evidence type="ECO:0000256" key="13">
    <source>
        <dbReference type="SAM" id="Phobius"/>
    </source>
</evidence>
<feature type="transmembrane region" description="Helical" evidence="13">
    <location>
        <begin position="155"/>
        <end position="182"/>
    </location>
</feature>
<dbReference type="EMBL" id="CP000356">
    <property type="protein sequence ID" value="ABF52527.1"/>
    <property type="molecule type" value="Genomic_DNA"/>
</dbReference>
<evidence type="ECO:0000256" key="10">
    <source>
        <dbReference type="ARBA" id="ARBA00023136"/>
    </source>
</evidence>
<evidence type="ECO:0000256" key="1">
    <source>
        <dbReference type="ARBA" id="ARBA00004429"/>
    </source>
</evidence>
<keyword evidence="16" id="KW-1185">Reference proteome</keyword>
<dbReference type="PANTHER" id="PTHR30625">
    <property type="entry name" value="PROTEIN TOLQ"/>
    <property type="match status" value="1"/>
</dbReference>
<evidence type="ECO:0000256" key="2">
    <source>
        <dbReference type="ARBA" id="ARBA00011471"/>
    </source>
</evidence>
<dbReference type="Proteomes" id="UP000006578">
    <property type="component" value="Chromosome"/>
</dbReference>
<dbReference type="GO" id="GO:0017038">
    <property type="term" value="P:protein import"/>
    <property type="evidence" value="ECO:0007669"/>
    <property type="project" value="TreeGrafter"/>
</dbReference>
<dbReference type="Pfam" id="PF01618">
    <property type="entry name" value="MotA_ExbB"/>
    <property type="match status" value="1"/>
</dbReference>
<gene>
    <name evidence="15" type="ordered locus">Sala_0807</name>
</gene>
<dbReference type="eggNOG" id="COG0811">
    <property type="taxonomic scope" value="Bacteria"/>
</dbReference>
<evidence type="ECO:0000256" key="6">
    <source>
        <dbReference type="ARBA" id="ARBA00022519"/>
    </source>
</evidence>
<dbReference type="STRING" id="317655.Sala_0807"/>
<dbReference type="PANTHER" id="PTHR30625:SF14">
    <property type="entry name" value="BIOPOLYMER TRANSPORT PROTEIN EXBB"/>
    <property type="match status" value="1"/>
</dbReference>
<comment type="similarity">
    <text evidence="12">Belongs to the exbB/tolQ family.</text>
</comment>
<dbReference type="RefSeq" id="WP_011541117.1">
    <property type="nucleotide sequence ID" value="NC_008048.1"/>
</dbReference>
<dbReference type="AlphaFoldDB" id="Q1GUZ5"/>
<evidence type="ECO:0000259" key="14">
    <source>
        <dbReference type="Pfam" id="PF01618"/>
    </source>
</evidence>
<name>Q1GUZ5_SPHAL</name>
<evidence type="ECO:0000256" key="8">
    <source>
        <dbReference type="ARBA" id="ARBA00022927"/>
    </source>
</evidence>
<keyword evidence="6" id="KW-0997">Cell inner membrane</keyword>
<dbReference type="InterPro" id="IPR002898">
    <property type="entry name" value="MotA_ExbB_proton_chnl"/>
</dbReference>
<keyword evidence="7 13" id="KW-0812">Transmembrane</keyword>
<evidence type="ECO:0000256" key="11">
    <source>
        <dbReference type="ARBA" id="ARBA00024816"/>
    </source>
</evidence>
<protein>
    <recommendedName>
        <fullName evidence="3">Biopolymer transport protein ExbB</fullName>
    </recommendedName>
</protein>
<keyword evidence="10 13" id="KW-0472">Membrane</keyword>
<evidence type="ECO:0000256" key="9">
    <source>
        <dbReference type="ARBA" id="ARBA00022989"/>
    </source>
</evidence>
<evidence type="ECO:0000313" key="16">
    <source>
        <dbReference type="Proteomes" id="UP000006578"/>
    </source>
</evidence>
<accession>Q1GUZ5</accession>
<evidence type="ECO:0000256" key="12">
    <source>
        <dbReference type="RuleBase" id="RU004057"/>
    </source>
</evidence>
<sequence length="273" mass="28607">MFNLIANAAAAAPAAAHDAGLSLMPASMCVKEEGQNPYGLVPALCEGGIVSQLTFLILLIMFVGTLYILFTKLFEQNKVISQGKTVDANFWRAPTLADGAAKLEKNSAYRQVVEDGLRANEEHNKLTDPVEAHDWMHGTLERSQNHINSKLNSGLAFLATVGSTAPFIGLFGTVIGILRALVKIGASGQASIDTVAGPVGEALIMTAIGLIVAVPAVLAFNWLQSRNKMIARRLSIFSNDVLGSIMSNGQVKPASPTVAKAAASAAAAAPKKA</sequence>
<keyword evidence="9 13" id="KW-1133">Transmembrane helix</keyword>
<feature type="transmembrane region" description="Helical" evidence="13">
    <location>
        <begin position="49"/>
        <end position="70"/>
    </location>
</feature>
<evidence type="ECO:0000256" key="3">
    <source>
        <dbReference type="ARBA" id="ARBA00022093"/>
    </source>
</evidence>
<comment type="subunit">
    <text evidence="2">The accessory proteins ExbB and ExbD seem to form a complex with TonB.</text>
</comment>
<comment type="subcellular location">
    <subcellularLocation>
        <location evidence="1">Cell inner membrane</location>
        <topology evidence="1">Multi-pass membrane protein</topology>
    </subcellularLocation>
    <subcellularLocation>
        <location evidence="12">Membrane</location>
        <topology evidence="12">Multi-pass membrane protein</topology>
    </subcellularLocation>
</comment>
<dbReference type="GO" id="GO:0005886">
    <property type="term" value="C:plasma membrane"/>
    <property type="evidence" value="ECO:0007669"/>
    <property type="project" value="UniProtKB-SubCell"/>
</dbReference>
<dbReference type="HOGENOM" id="CLU_053325_2_0_5"/>
<evidence type="ECO:0000256" key="7">
    <source>
        <dbReference type="ARBA" id="ARBA00022692"/>
    </source>
</evidence>
<feature type="domain" description="MotA/TolQ/ExbB proton channel" evidence="14">
    <location>
        <begin position="107"/>
        <end position="234"/>
    </location>
</feature>
<evidence type="ECO:0000313" key="15">
    <source>
        <dbReference type="EMBL" id="ABF52527.1"/>
    </source>
</evidence>
<keyword evidence="8 12" id="KW-0653">Protein transport</keyword>